<dbReference type="AlphaFoldDB" id="A0A9X1QWC9"/>
<gene>
    <name evidence="1" type="ORF">K8089_10840</name>
</gene>
<comment type="caution">
    <text evidence="1">The sequence shown here is derived from an EMBL/GenBank/DDBJ whole genome shotgun (WGS) entry which is preliminary data.</text>
</comment>
<keyword evidence="2" id="KW-1185">Reference proteome</keyword>
<organism evidence="1 2">
    <name type="scientific">Aequorivita vitellina</name>
    <dbReference type="NCBI Taxonomy" id="2874475"/>
    <lineage>
        <taxon>Bacteria</taxon>
        <taxon>Pseudomonadati</taxon>
        <taxon>Bacteroidota</taxon>
        <taxon>Flavobacteriia</taxon>
        <taxon>Flavobacteriales</taxon>
        <taxon>Flavobacteriaceae</taxon>
        <taxon>Aequorivita</taxon>
    </lineage>
</organism>
<proteinExistence type="predicted"/>
<name>A0A9X1QWC9_9FLAO</name>
<protein>
    <submittedName>
        <fullName evidence="1">Uncharacterized protein</fullName>
    </submittedName>
</protein>
<dbReference type="Proteomes" id="UP001139461">
    <property type="component" value="Unassembled WGS sequence"/>
</dbReference>
<evidence type="ECO:0000313" key="2">
    <source>
        <dbReference type="Proteomes" id="UP001139461"/>
    </source>
</evidence>
<evidence type="ECO:0000313" key="1">
    <source>
        <dbReference type="EMBL" id="MCG2419520.1"/>
    </source>
</evidence>
<dbReference type="EMBL" id="JAIRBA010000021">
    <property type="protein sequence ID" value="MCG2419520.1"/>
    <property type="molecule type" value="Genomic_DNA"/>
</dbReference>
<accession>A0A9X1QWC9</accession>
<sequence length="52" mass="5678">MNSQLNYNSESNSQQDRVELLKMAPVNSQLNYNSESNSQLGNGTVVVATACE</sequence>
<reference evidence="1" key="1">
    <citation type="submission" date="2021-09" db="EMBL/GenBank/DDBJ databases">
        <title>Genome of Aequorivita sp. strain F47161.</title>
        <authorList>
            <person name="Wang Y."/>
        </authorList>
    </citation>
    <scope>NUCLEOTIDE SEQUENCE</scope>
    <source>
        <strain evidence="1">F47161</strain>
    </source>
</reference>